<protein>
    <recommendedName>
        <fullName evidence="4">Peptidase A2 domain-containing protein</fullName>
    </recommendedName>
</protein>
<keyword evidence="3" id="KW-1185">Reference proteome</keyword>
<accession>A0AAD4W9L8</accession>
<dbReference type="AlphaFoldDB" id="A0AAD4W9L8"/>
<name>A0AAD4W9L8_PRUDU</name>
<gene>
    <name evidence="2" type="ORF">L3X38_017343</name>
</gene>
<evidence type="ECO:0008006" key="4">
    <source>
        <dbReference type="Google" id="ProtNLM"/>
    </source>
</evidence>
<comment type="caution">
    <text evidence="2">The sequence shown here is derived from an EMBL/GenBank/DDBJ whole genome shotgun (WGS) entry which is preliminary data.</text>
</comment>
<dbReference type="CDD" id="cd00303">
    <property type="entry name" value="retropepsin_like"/>
    <property type="match status" value="1"/>
</dbReference>
<evidence type="ECO:0000256" key="1">
    <source>
        <dbReference type="SAM" id="MobiDB-lite"/>
    </source>
</evidence>
<dbReference type="InterPro" id="IPR021109">
    <property type="entry name" value="Peptidase_aspartic_dom_sf"/>
</dbReference>
<reference evidence="2 3" key="1">
    <citation type="journal article" date="2022" name="G3 (Bethesda)">
        <title>Whole-genome sequence and methylome profiling of the almond [Prunus dulcis (Mill.) D.A. Webb] cultivar 'Nonpareil'.</title>
        <authorList>
            <person name="D'Amico-Willman K.M."/>
            <person name="Ouma W.Z."/>
            <person name="Meulia T."/>
            <person name="Sideli G.M."/>
            <person name="Gradziel T.M."/>
            <person name="Fresnedo-Ramirez J."/>
        </authorList>
    </citation>
    <scope>NUCLEOTIDE SEQUENCE [LARGE SCALE GENOMIC DNA]</scope>
    <source>
        <strain evidence="2">Clone GOH B32 T37-40</strain>
    </source>
</reference>
<organism evidence="2 3">
    <name type="scientific">Prunus dulcis</name>
    <name type="common">Almond</name>
    <name type="synonym">Amygdalus dulcis</name>
    <dbReference type="NCBI Taxonomy" id="3755"/>
    <lineage>
        <taxon>Eukaryota</taxon>
        <taxon>Viridiplantae</taxon>
        <taxon>Streptophyta</taxon>
        <taxon>Embryophyta</taxon>
        <taxon>Tracheophyta</taxon>
        <taxon>Spermatophyta</taxon>
        <taxon>Magnoliopsida</taxon>
        <taxon>eudicotyledons</taxon>
        <taxon>Gunneridae</taxon>
        <taxon>Pentapetalae</taxon>
        <taxon>rosids</taxon>
        <taxon>fabids</taxon>
        <taxon>Rosales</taxon>
        <taxon>Rosaceae</taxon>
        <taxon>Amygdaloideae</taxon>
        <taxon>Amygdaleae</taxon>
        <taxon>Prunus</taxon>
    </lineage>
</organism>
<dbReference type="Proteomes" id="UP001054821">
    <property type="component" value="Chromosome 3"/>
</dbReference>
<evidence type="ECO:0000313" key="2">
    <source>
        <dbReference type="EMBL" id="KAI5338072.1"/>
    </source>
</evidence>
<feature type="region of interest" description="Disordered" evidence="1">
    <location>
        <begin position="1"/>
        <end position="22"/>
    </location>
</feature>
<evidence type="ECO:0000313" key="3">
    <source>
        <dbReference type="Proteomes" id="UP001054821"/>
    </source>
</evidence>
<proteinExistence type="predicted"/>
<sequence length="297" mass="33682">MKTESPGRSSIHPASPLVNQFEPSQVQDDQIGLLKAGEQEDWTEEYGEEQMEYNGELDKETKAFGAVLESLAQGDLGINMVFTCQKNSRQQKDKRILWREMCSPRKVLSAGLRLAIEQLCFSKPTKEMANHLRPLFITVNFRDIPIHKVMVDRGAAINLLPHRLLSKMGRTERDLIPTRLTVTNFAGGITKTHGILDVDVIIGTKRLKIAFFMQLAFWNEEGYMEIVEPDPWPFLPSAMCFEARYYHDDLGPFTFLGVNKNGRPHGVTAQRLIEDGLAGFLEDCNRPFVLNLQNSDV</sequence>
<dbReference type="Gene3D" id="2.40.70.10">
    <property type="entry name" value="Acid Proteases"/>
    <property type="match status" value="1"/>
</dbReference>
<dbReference type="EMBL" id="JAJFAZ020000003">
    <property type="protein sequence ID" value="KAI5338072.1"/>
    <property type="molecule type" value="Genomic_DNA"/>
</dbReference>